<dbReference type="EMBL" id="PDEM01000033">
    <property type="protein sequence ID" value="PHZ83423.1"/>
    <property type="molecule type" value="Genomic_DNA"/>
</dbReference>
<reference evidence="2 3" key="1">
    <citation type="submission" date="2017-10" db="EMBL/GenBank/DDBJ databases">
        <title>Frigbacter circumglobatus gen. nov. sp. nov., isolated from sediment cultured in situ.</title>
        <authorList>
            <person name="Zhao Z."/>
        </authorList>
    </citation>
    <scope>NUCLEOTIDE SEQUENCE [LARGE SCALE GENOMIC DNA]</scope>
    <source>
        <strain evidence="2 3">ZYL</strain>
    </source>
</reference>
<dbReference type="GO" id="GO:0070573">
    <property type="term" value="F:metallodipeptidase activity"/>
    <property type="evidence" value="ECO:0007669"/>
    <property type="project" value="InterPro"/>
</dbReference>
<proteinExistence type="predicted"/>
<evidence type="ECO:0000313" key="3">
    <source>
        <dbReference type="Proteomes" id="UP000229730"/>
    </source>
</evidence>
<dbReference type="InParanoid" id="A0A2G4YM96"/>
<gene>
    <name evidence="2" type="ORF">CRD36_17860</name>
</gene>
<dbReference type="InterPro" id="IPR032466">
    <property type="entry name" value="Metal_Hydrolase"/>
</dbReference>
<comment type="caution">
    <text evidence="2">The sequence shown here is derived from an EMBL/GenBank/DDBJ whole genome shotgun (WGS) entry which is preliminary data.</text>
</comment>
<dbReference type="CDD" id="cd01301">
    <property type="entry name" value="rDP_like"/>
    <property type="match status" value="1"/>
</dbReference>
<evidence type="ECO:0000313" key="2">
    <source>
        <dbReference type="EMBL" id="PHZ83423.1"/>
    </source>
</evidence>
<keyword evidence="1" id="KW-0472">Membrane</keyword>
<sequence length="398" mass="42982">MAALEHKKRGKLMAVLLVIVALALVVYYIALPRYAAHMDAQMNQALESGPYTVSEPAQRLHDSLIVADMHGDFLLWNRDFLEQSDRGLIDLPRLRKGNLSLQAFTIVSKVPKGINIHKNTADSDQITLLAFAQHWPFKALNSLKERALFQSKKLHDYADRSAGQFTLIKTKSDLADFVAARQDGQKITAGFLGIEGAQVLEGDLANVKTMFDAGFRMMAATHFFDTELGGSAHGVSLGGLTDFGAQVFQDMQQRGMLIDIAHASPKLIDDILAQATTPVVSSHTGVRGVCDNQRNLNDAHIKGVAKTGGMIGVGFWDVAVCDPSPKGIVTAIKYVADLVGVDHVGLGSDFDGAITAPFDAGGMALITEELMNVGFAEEDIRKIMGGNALRILGQTLPE</sequence>
<dbReference type="PANTHER" id="PTHR10443:SF12">
    <property type="entry name" value="DIPEPTIDASE"/>
    <property type="match status" value="1"/>
</dbReference>
<feature type="transmembrane region" description="Helical" evidence="1">
    <location>
        <begin position="12"/>
        <end position="31"/>
    </location>
</feature>
<organism evidence="2 3">
    <name type="scientific">Paremcibacter congregatus</name>
    <dbReference type="NCBI Taxonomy" id="2043170"/>
    <lineage>
        <taxon>Bacteria</taxon>
        <taxon>Pseudomonadati</taxon>
        <taxon>Pseudomonadota</taxon>
        <taxon>Alphaproteobacteria</taxon>
        <taxon>Emcibacterales</taxon>
        <taxon>Emcibacteraceae</taxon>
        <taxon>Paremcibacter</taxon>
    </lineage>
</organism>
<dbReference type="Proteomes" id="UP000229730">
    <property type="component" value="Unassembled WGS sequence"/>
</dbReference>
<keyword evidence="1" id="KW-1133">Transmembrane helix</keyword>
<name>A0A2G4YM96_9PROT</name>
<accession>A0A2G4YM96</accession>
<evidence type="ECO:0000256" key="1">
    <source>
        <dbReference type="SAM" id="Phobius"/>
    </source>
</evidence>
<dbReference type="PANTHER" id="PTHR10443">
    <property type="entry name" value="MICROSOMAL DIPEPTIDASE"/>
    <property type="match status" value="1"/>
</dbReference>
<dbReference type="SUPFAM" id="SSF51556">
    <property type="entry name" value="Metallo-dependent hydrolases"/>
    <property type="match status" value="1"/>
</dbReference>
<protein>
    <submittedName>
        <fullName evidence="2">Peptidase M19</fullName>
    </submittedName>
</protein>
<dbReference type="GO" id="GO:0006508">
    <property type="term" value="P:proteolysis"/>
    <property type="evidence" value="ECO:0007669"/>
    <property type="project" value="InterPro"/>
</dbReference>
<dbReference type="InterPro" id="IPR008257">
    <property type="entry name" value="Pept_M19"/>
</dbReference>
<dbReference type="Gene3D" id="3.20.20.140">
    <property type="entry name" value="Metal-dependent hydrolases"/>
    <property type="match status" value="1"/>
</dbReference>
<dbReference type="AlphaFoldDB" id="A0A2G4YM96"/>
<dbReference type="Pfam" id="PF01244">
    <property type="entry name" value="Peptidase_M19"/>
    <property type="match status" value="1"/>
</dbReference>
<keyword evidence="3" id="KW-1185">Reference proteome</keyword>
<dbReference type="PROSITE" id="PS51365">
    <property type="entry name" value="RENAL_DIPEPTIDASE_2"/>
    <property type="match status" value="1"/>
</dbReference>
<keyword evidence="1" id="KW-0812">Transmembrane</keyword>
<dbReference type="OrthoDB" id="9804920at2"/>
<dbReference type="RefSeq" id="WP_099475316.1">
    <property type="nucleotide sequence ID" value="NZ_CP041025.1"/>
</dbReference>